<dbReference type="Pfam" id="PF00388">
    <property type="entry name" value="PI-PLC-X"/>
    <property type="match status" value="1"/>
</dbReference>
<organism evidence="3">
    <name type="scientific">viral metagenome</name>
    <dbReference type="NCBI Taxonomy" id="1070528"/>
    <lineage>
        <taxon>unclassified sequences</taxon>
        <taxon>metagenomes</taxon>
        <taxon>organismal metagenomes</taxon>
    </lineage>
</organism>
<keyword evidence="1" id="KW-0472">Membrane</keyword>
<dbReference type="InterPro" id="IPR000909">
    <property type="entry name" value="PLipase_C_PInositol-sp_X_dom"/>
</dbReference>
<feature type="domain" description="PI-PLC Y-box" evidence="2">
    <location>
        <begin position="259"/>
        <end position="358"/>
    </location>
</feature>
<dbReference type="GO" id="GO:0004435">
    <property type="term" value="F:phosphatidylinositol-4,5-bisphosphate phospholipase C activity"/>
    <property type="evidence" value="ECO:0007669"/>
    <property type="project" value="InterPro"/>
</dbReference>
<feature type="transmembrane region" description="Helical" evidence="1">
    <location>
        <begin position="29"/>
        <end position="51"/>
    </location>
</feature>
<dbReference type="SUPFAM" id="SSF51695">
    <property type="entry name" value="PLC-like phosphodiesterases"/>
    <property type="match status" value="1"/>
</dbReference>
<dbReference type="InterPro" id="IPR001711">
    <property type="entry name" value="PLipase_C_Pinositol-sp_Y"/>
</dbReference>
<evidence type="ECO:0000313" key="3">
    <source>
        <dbReference type="EMBL" id="QHT34363.1"/>
    </source>
</evidence>
<dbReference type="PROSITE" id="PS50007">
    <property type="entry name" value="PIPLC_X_DOMAIN"/>
    <property type="match status" value="1"/>
</dbReference>
<dbReference type="InterPro" id="IPR017946">
    <property type="entry name" value="PLC-like_Pdiesterase_TIM-brl"/>
</dbReference>
<dbReference type="InterPro" id="IPR001192">
    <property type="entry name" value="PI-PLC_fam"/>
</dbReference>
<dbReference type="GO" id="GO:0035556">
    <property type="term" value="P:intracellular signal transduction"/>
    <property type="evidence" value="ECO:0007669"/>
    <property type="project" value="InterPro"/>
</dbReference>
<keyword evidence="1" id="KW-0812">Transmembrane</keyword>
<dbReference type="PANTHER" id="PTHR10336">
    <property type="entry name" value="PHOSPHOINOSITIDE-SPECIFIC PHOSPHOLIPASE C FAMILY PROTEIN"/>
    <property type="match status" value="1"/>
</dbReference>
<dbReference type="EMBL" id="MN738999">
    <property type="protein sequence ID" value="QHT34363.1"/>
    <property type="molecule type" value="Genomic_DNA"/>
</dbReference>
<dbReference type="AlphaFoldDB" id="A0A6C0F131"/>
<sequence length="390" mass="43779">MENIDQIKNEVQDKFMYYKNMVSQVPNTMLIHIIGCTLIIFIMACMAYYIYYKYTLLPKSCARLNKKKGALLNSNWITSASSDPSSQFLLRDYYVKTAYNCCSTGNFSNDYVSTCALKNAIKMGCRCLDFEVYGYKGQPIVSTSLSDDKCIKETYNSVPFDEAMIAVATTAFSTNSTVCPNPDDPLFLLFRIKTNDVNVLNSMADSINSNLKDMLMPNYNHEFGGKNICAEPIINFKGKVIVVVEAIPLLYQPGAEKMYEITNLTSNVFLRILKVFDVLNSPDITELTTFNKQYMTIVVPDFSMSVNNYDPMPPSLAGCQAMAMSFQIPRDGNLAIYNDWFEAGPSKSAFLLKSDGLRFTPQTIPVPTPQNPALSFASRPLKSDMYSFSI</sequence>
<evidence type="ECO:0000256" key="1">
    <source>
        <dbReference type="SAM" id="Phobius"/>
    </source>
</evidence>
<reference evidence="3" key="1">
    <citation type="journal article" date="2020" name="Nature">
        <title>Giant virus diversity and host interactions through global metagenomics.</title>
        <authorList>
            <person name="Schulz F."/>
            <person name="Roux S."/>
            <person name="Paez-Espino D."/>
            <person name="Jungbluth S."/>
            <person name="Walsh D.A."/>
            <person name="Denef V.J."/>
            <person name="McMahon K.D."/>
            <person name="Konstantinidis K.T."/>
            <person name="Eloe-Fadrosh E.A."/>
            <person name="Kyrpides N.C."/>
            <person name="Woyke T."/>
        </authorList>
    </citation>
    <scope>NUCLEOTIDE SEQUENCE</scope>
    <source>
        <strain evidence="3">GVMAG-M-3300009163-63</strain>
    </source>
</reference>
<dbReference type="Gene3D" id="3.20.20.190">
    <property type="entry name" value="Phosphatidylinositol (PI) phosphodiesterase"/>
    <property type="match status" value="1"/>
</dbReference>
<evidence type="ECO:0000259" key="2">
    <source>
        <dbReference type="PROSITE" id="PS50008"/>
    </source>
</evidence>
<keyword evidence="1" id="KW-1133">Transmembrane helix</keyword>
<dbReference type="PROSITE" id="PS50008">
    <property type="entry name" value="PIPLC_Y_DOMAIN"/>
    <property type="match status" value="1"/>
</dbReference>
<protein>
    <recommendedName>
        <fullName evidence="2">PI-PLC Y-box domain-containing protein</fullName>
    </recommendedName>
</protein>
<name>A0A6C0F131_9ZZZZ</name>
<dbReference type="GO" id="GO:0006629">
    <property type="term" value="P:lipid metabolic process"/>
    <property type="evidence" value="ECO:0007669"/>
    <property type="project" value="InterPro"/>
</dbReference>
<accession>A0A6C0F131</accession>
<proteinExistence type="predicted"/>